<proteinExistence type="inferred from homology"/>
<organism evidence="11 12">
    <name type="scientific">Dothistroma septosporum (strain NZE10 / CBS 128990)</name>
    <name type="common">Red band needle blight fungus</name>
    <name type="synonym">Mycosphaerella pini</name>
    <dbReference type="NCBI Taxonomy" id="675120"/>
    <lineage>
        <taxon>Eukaryota</taxon>
        <taxon>Fungi</taxon>
        <taxon>Dikarya</taxon>
        <taxon>Ascomycota</taxon>
        <taxon>Pezizomycotina</taxon>
        <taxon>Dothideomycetes</taxon>
        <taxon>Dothideomycetidae</taxon>
        <taxon>Mycosphaerellales</taxon>
        <taxon>Mycosphaerellaceae</taxon>
        <taxon>Dothistroma</taxon>
    </lineage>
</organism>
<evidence type="ECO:0000259" key="10">
    <source>
        <dbReference type="PROSITE" id="PS00028"/>
    </source>
</evidence>
<dbReference type="GO" id="GO:0042273">
    <property type="term" value="P:ribosomal large subunit biogenesis"/>
    <property type="evidence" value="ECO:0007669"/>
    <property type="project" value="TreeGrafter"/>
</dbReference>
<feature type="region of interest" description="Disordered" evidence="9">
    <location>
        <begin position="449"/>
        <end position="549"/>
    </location>
</feature>
<dbReference type="Proteomes" id="UP000016933">
    <property type="component" value="Unassembled WGS sequence"/>
</dbReference>
<dbReference type="InterPro" id="IPR022755">
    <property type="entry name" value="Znf_C2H2_jaz"/>
</dbReference>
<feature type="compositionally biased region" description="Basic and acidic residues" evidence="9">
    <location>
        <begin position="395"/>
        <end position="408"/>
    </location>
</feature>
<protein>
    <recommendedName>
        <fullName evidence="10">C2H2-type domain-containing protein</fullName>
    </recommendedName>
</protein>
<feature type="region of interest" description="Disordered" evidence="9">
    <location>
        <begin position="389"/>
        <end position="414"/>
    </location>
</feature>
<feature type="compositionally biased region" description="Basic residues" evidence="9">
    <location>
        <begin position="538"/>
        <end position="549"/>
    </location>
</feature>
<comment type="similarity">
    <text evidence="8">Belongs to the REI1 family.</text>
</comment>
<feature type="compositionally biased region" description="Polar residues" evidence="9">
    <location>
        <begin position="361"/>
        <end position="373"/>
    </location>
</feature>
<evidence type="ECO:0000313" key="11">
    <source>
        <dbReference type="EMBL" id="EME49683.1"/>
    </source>
</evidence>
<evidence type="ECO:0000256" key="3">
    <source>
        <dbReference type="ARBA" id="ARBA00022517"/>
    </source>
</evidence>
<feature type="region of interest" description="Disordered" evidence="9">
    <location>
        <begin position="185"/>
        <end position="206"/>
    </location>
</feature>
<dbReference type="InterPro" id="IPR003604">
    <property type="entry name" value="Matrin/U1-like-C_Znf_C2H2"/>
</dbReference>
<feature type="compositionally biased region" description="Basic and acidic residues" evidence="9">
    <location>
        <begin position="195"/>
        <end position="206"/>
    </location>
</feature>
<dbReference type="eggNOG" id="KOG2785">
    <property type="taxonomic scope" value="Eukaryota"/>
</dbReference>
<dbReference type="STRING" id="675120.N1Q386"/>
<dbReference type="GO" id="GO:0003676">
    <property type="term" value="F:nucleic acid binding"/>
    <property type="evidence" value="ECO:0007669"/>
    <property type="project" value="InterPro"/>
</dbReference>
<dbReference type="InterPro" id="IPR041661">
    <property type="entry name" value="ZN622/Rei1/Reh1_Znf-C2H2"/>
</dbReference>
<comment type="subcellular location">
    <subcellularLocation>
        <location evidence="1">Cytoplasm</location>
    </subcellularLocation>
</comment>
<reference evidence="12" key="1">
    <citation type="journal article" date="2012" name="PLoS Genet.">
        <title>The genomes of the fungal plant pathogens Cladosporium fulvum and Dothistroma septosporum reveal adaptation to different hosts and lifestyles but also signatures of common ancestry.</title>
        <authorList>
            <person name="de Wit P.J.G.M."/>
            <person name="van der Burgt A."/>
            <person name="Oekmen B."/>
            <person name="Stergiopoulos I."/>
            <person name="Abd-Elsalam K.A."/>
            <person name="Aerts A.L."/>
            <person name="Bahkali A.H."/>
            <person name="Beenen H.G."/>
            <person name="Chettri P."/>
            <person name="Cox M.P."/>
            <person name="Datema E."/>
            <person name="de Vries R.P."/>
            <person name="Dhillon B."/>
            <person name="Ganley A.R."/>
            <person name="Griffiths S.A."/>
            <person name="Guo Y."/>
            <person name="Hamelin R.C."/>
            <person name="Henrissat B."/>
            <person name="Kabir M.S."/>
            <person name="Jashni M.K."/>
            <person name="Kema G."/>
            <person name="Klaubauf S."/>
            <person name="Lapidus A."/>
            <person name="Levasseur A."/>
            <person name="Lindquist E."/>
            <person name="Mehrabi R."/>
            <person name="Ohm R.A."/>
            <person name="Owen T.J."/>
            <person name="Salamov A."/>
            <person name="Schwelm A."/>
            <person name="Schijlen E."/>
            <person name="Sun H."/>
            <person name="van den Burg H.A."/>
            <person name="van Ham R.C.H.J."/>
            <person name="Zhang S."/>
            <person name="Goodwin S.B."/>
            <person name="Grigoriev I.V."/>
            <person name="Collemare J."/>
            <person name="Bradshaw R.E."/>
        </authorList>
    </citation>
    <scope>NUCLEOTIDE SEQUENCE [LARGE SCALE GENOMIC DNA]</scope>
    <source>
        <strain evidence="12">NZE10 / CBS 128990</strain>
    </source>
</reference>
<dbReference type="PANTHER" id="PTHR13182:SF8">
    <property type="entry name" value="CYTOPLASMIC 60S SUBUNIT BIOGENESIS FACTOR ZNF622"/>
    <property type="match status" value="1"/>
</dbReference>
<feature type="region of interest" description="Disordered" evidence="9">
    <location>
        <begin position="313"/>
        <end position="377"/>
    </location>
</feature>
<dbReference type="InterPro" id="IPR040025">
    <property type="entry name" value="Znf622/Rei1/Reh1"/>
</dbReference>
<dbReference type="OMA" id="NATHMER"/>
<dbReference type="SUPFAM" id="SSF57667">
    <property type="entry name" value="beta-beta-alpha zinc fingers"/>
    <property type="match status" value="3"/>
</dbReference>
<keyword evidence="6" id="KW-0863">Zinc-finger</keyword>
<dbReference type="InterPro" id="IPR013087">
    <property type="entry name" value="Znf_C2H2_type"/>
</dbReference>
<dbReference type="EMBL" id="KB446535">
    <property type="protein sequence ID" value="EME49683.1"/>
    <property type="molecule type" value="Genomic_DNA"/>
</dbReference>
<evidence type="ECO:0000256" key="2">
    <source>
        <dbReference type="ARBA" id="ARBA00022490"/>
    </source>
</evidence>
<keyword evidence="12" id="KW-1185">Reference proteome</keyword>
<keyword evidence="4" id="KW-0479">Metal-binding</keyword>
<keyword evidence="2" id="KW-0963">Cytoplasm</keyword>
<gene>
    <name evidence="11" type="ORF">DOTSEDRAFT_68453</name>
</gene>
<evidence type="ECO:0000256" key="8">
    <source>
        <dbReference type="ARBA" id="ARBA00034126"/>
    </source>
</evidence>
<dbReference type="PANTHER" id="PTHR13182">
    <property type="entry name" value="ZINC FINGER PROTEIN 622"/>
    <property type="match status" value="1"/>
</dbReference>
<keyword evidence="5" id="KW-0677">Repeat</keyword>
<dbReference type="GO" id="GO:0008270">
    <property type="term" value="F:zinc ion binding"/>
    <property type="evidence" value="ECO:0007669"/>
    <property type="project" value="UniProtKB-KW"/>
</dbReference>
<name>N1Q386_DOTSN</name>
<keyword evidence="3" id="KW-0690">Ribosome biogenesis</keyword>
<evidence type="ECO:0000256" key="6">
    <source>
        <dbReference type="ARBA" id="ARBA00022771"/>
    </source>
</evidence>
<feature type="compositionally biased region" description="Acidic residues" evidence="9">
    <location>
        <begin position="313"/>
        <end position="326"/>
    </location>
</feature>
<dbReference type="Pfam" id="PF12756">
    <property type="entry name" value="zf-C2H2_2"/>
    <property type="match status" value="1"/>
</dbReference>
<feature type="compositionally biased region" description="Basic and acidic residues" evidence="9">
    <location>
        <begin position="452"/>
        <end position="468"/>
    </location>
</feature>
<evidence type="ECO:0000256" key="5">
    <source>
        <dbReference type="ARBA" id="ARBA00022737"/>
    </source>
</evidence>
<feature type="compositionally biased region" description="Basic and acidic residues" evidence="9">
    <location>
        <begin position="505"/>
        <end position="537"/>
    </location>
</feature>
<accession>N1Q386</accession>
<evidence type="ECO:0000313" key="12">
    <source>
        <dbReference type="Proteomes" id="UP000016933"/>
    </source>
</evidence>
<evidence type="ECO:0000256" key="1">
    <source>
        <dbReference type="ARBA" id="ARBA00004496"/>
    </source>
</evidence>
<dbReference type="AlphaFoldDB" id="N1Q386"/>
<reference evidence="11 12" key="2">
    <citation type="journal article" date="2012" name="PLoS Pathog.">
        <title>Diverse lifestyles and strategies of plant pathogenesis encoded in the genomes of eighteen Dothideomycetes fungi.</title>
        <authorList>
            <person name="Ohm R.A."/>
            <person name="Feau N."/>
            <person name="Henrissat B."/>
            <person name="Schoch C.L."/>
            <person name="Horwitz B.A."/>
            <person name="Barry K.W."/>
            <person name="Condon B.J."/>
            <person name="Copeland A.C."/>
            <person name="Dhillon B."/>
            <person name="Glaser F."/>
            <person name="Hesse C.N."/>
            <person name="Kosti I."/>
            <person name="LaButti K."/>
            <person name="Lindquist E.A."/>
            <person name="Lucas S."/>
            <person name="Salamov A.A."/>
            <person name="Bradshaw R.E."/>
            <person name="Ciuffetti L."/>
            <person name="Hamelin R.C."/>
            <person name="Kema G.H.J."/>
            <person name="Lawrence C."/>
            <person name="Scott J.A."/>
            <person name="Spatafora J.W."/>
            <person name="Turgeon B.G."/>
            <person name="de Wit P.J.G.M."/>
            <person name="Zhong S."/>
            <person name="Goodwin S.B."/>
            <person name="Grigoriev I.V."/>
        </authorList>
    </citation>
    <scope>NUCLEOTIDE SEQUENCE [LARGE SCALE GENOMIC DNA]</scope>
    <source>
        <strain evidence="12">NZE10 / CBS 128990</strain>
    </source>
</reference>
<dbReference type="InterPro" id="IPR036236">
    <property type="entry name" value="Znf_C2H2_sf"/>
</dbReference>
<dbReference type="GO" id="GO:0005737">
    <property type="term" value="C:cytoplasm"/>
    <property type="evidence" value="ECO:0007669"/>
    <property type="project" value="UniProtKB-SubCell"/>
</dbReference>
<dbReference type="PROSITE" id="PS00028">
    <property type="entry name" value="ZINC_FINGER_C2H2_1"/>
    <property type="match status" value="2"/>
</dbReference>
<dbReference type="GO" id="GO:0030687">
    <property type="term" value="C:preribosome, large subunit precursor"/>
    <property type="evidence" value="ECO:0007669"/>
    <property type="project" value="TreeGrafter"/>
</dbReference>
<feature type="domain" description="C2H2-type" evidence="10">
    <location>
        <begin position="23"/>
        <end position="45"/>
    </location>
</feature>
<evidence type="ECO:0000256" key="7">
    <source>
        <dbReference type="ARBA" id="ARBA00022833"/>
    </source>
</evidence>
<dbReference type="HOGENOM" id="CLU_018787_1_2_1"/>
<dbReference type="SMART" id="SM00355">
    <property type="entry name" value="ZnF_C2H2"/>
    <property type="match status" value="4"/>
</dbReference>
<evidence type="ECO:0000256" key="4">
    <source>
        <dbReference type="ARBA" id="ARBA00022723"/>
    </source>
</evidence>
<dbReference type="Pfam" id="PF12171">
    <property type="entry name" value="zf-C2H2_jaz"/>
    <property type="match status" value="1"/>
</dbReference>
<sequence length="549" mass="61047">MATRVQDQAPVASNGLSAHPFTCNTCQVAFRSSDLQRTHMQSDWHRYNLKRRVASLPPLTSEIFAEKVLANKATAAATAARASFERRCDACDKTYFSEGAYVNHLGSQKHRLLAARLSARGRGLDGAETDSMADSTFTLGETLENASTAASTMSTVDGDDTENDEAAGDVEDIADRLTQTGIRGQSNAAPAAAAHQHDSQPDDDDYEHKADLAQCLFCNYVSPSLDLNVHHMSRQHSFFIPEKDYLVDLAGLINYLSETVTVLHQCLLCHKNLHTTPGVQTHMRDRGHCMIAYSTEDEQMDVGEFYDFRSTYSDEDTAGEDDDEDGTGGVSLGAKRAVKTTVKNGDGEDVEMDEGDEGWESDSSLSSVPTDEITSVPADKGHMHEKLGLHRHHSHTDPRPHKNSDGFHSHAHHGSHAVYHDDYELHLPSGRTAGHRSLNRYFRQNLRNYPSAEERGEQRMLEEGHHSDADDEDTEDSQPTRDNAPRGRQVVSRANGGMGMIGVSEAKKLEVRAVEKRDLRKQQRAENRYQAGNERRGNFQKHFRDHLLQ</sequence>
<evidence type="ECO:0000256" key="9">
    <source>
        <dbReference type="SAM" id="MobiDB-lite"/>
    </source>
</evidence>
<feature type="domain" description="C2H2-type" evidence="10">
    <location>
        <begin position="266"/>
        <end position="288"/>
    </location>
</feature>
<keyword evidence="7" id="KW-0862">Zinc</keyword>
<dbReference type="OrthoDB" id="19329at2759"/>
<dbReference type="SMART" id="SM00451">
    <property type="entry name" value="ZnF_U1"/>
    <property type="match status" value="2"/>
</dbReference>
<feature type="compositionally biased region" description="Acidic residues" evidence="9">
    <location>
        <begin position="347"/>
        <end position="360"/>
    </location>
</feature>